<dbReference type="InParanoid" id="J4GUL8"/>
<dbReference type="InterPro" id="IPR002347">
    <property type="entry name" value="SDR_fam"/>
</dbReference>
<dbReference type="PANTHER" id="PTHR45458:SF3">
    <property type="entry name" value="CHAIN DEHYDROGENASE (ATSC), PUTATIVE-RELATED"/>
    <property type="match status" value="1"/>
</dbReference>
<dbReference type="RefSeq" id="XP_012184348.1">
    <property type="nucleotide sequence ID" value="XM_012328958.1"/>
</dbReference>
<dbReference type="Proteomes" id="UP000006352">
    <property type="component" value="Unassembled WGS sequence"/>
</dbReference>
<dbReference type="FunCoup" id="J4GUL8">
    <property type="interactions" value="97"/>
</dbReference>
<reference evidence="1 2" key="1">
    <citation type="journal article" date="2012" name="Appl. Environ. Microbiol.">
        <title>Short-read sequencing for genomic analysis of the brown rot fungus Fibroporia radiculosa.</title>
        <authorList>
            <person name="Tang J.D."/>
            <person name="Perkins A.D."/>
            <person name="Sonstegard T.S."/>
            <person name="Schroeder S.G."/>
            <person name="Burgess S.C."/>
            <person name="Diehl S.V."/>
        </authorList>
    </citation>
    <scope>NUCLEOTIDE SEQUENCE [LARGE SCALE GENOMIC DNA]</scope>
    <source>
        <strain evidence="1 2">TFFH 294</strain>
    </source>
</reference>
<protein>
    <recommendedName>
        <fullName evidence="3">NAD(P)-binding protein</fullName>
    </recommendedName>
</protein>
<dbReference type="OrthoDB" id="9876299at2759"/>
<dbReference type="CDD" id="cd05325">
    <property type="entry name" value="carb_red_sniffer_like_SDR_c"/>
    <property type="match status" value="1"/>
</dbReference>
<dbReference type="InterPro" id="IPR036291">
    <property type="entry name" value="NAD(P)-bd_dom_sf"/>
</dbReference>
<sequence length="248" mass="26948">MPSYLITGASRGIGLAMVAALLEQPDTFVVAAARSPKQSKGLQELSARYKDRLALIVIDYANFASIDEAAKQAAAVLPDGLDYLISNAGAALQSPIGFEDIDVNVFEEELRINAVAPVQVVRAFLPLVKRGKEKKIVLVTSELGSLEKAPVFTTLAITYSATKTALNIIARRWAPVLAEEGIATILIHPGWVDTDLGNEINEWIADHFPGMSKISVDESVKGCLKVFKDAQVEKAIKYYNYDGTTQPW</sequence>
<name>J4GUL8_9APHY</name>
<dbReference type="InterPro" id="IPR052184">
    <property type="entry name" value="SDR_enzymes"/>
</dbReference>
<dbReference type="SUPFAM" id="SSF51735">
    <property type="entry name" value="NAD(P)-binding Rossmann-fold domains"/>
    <property type="match status" value="1"/>
</dbReference>
<gene>
    <name evidence="1" type="ORF">FIBRA_07271</name>
</gene>
<evidence type="ECO:0008006" key="3">
    <source>
        <dbReference type="Google" id="ProtNLM"/>
    </source>
</evidence>
<dbReference type="EMBL" id="HE797178">
    <property type="protein sequence ID" value="CCM05065.1"/>
    <property type="molecule type" value="Genomic_DNA"/>
</dbReference>
<keyword evidence="2" id="KW-1185">Reference proteome</keyword>
<dbReference type="HOGENOM" id="CLU_010194_9_1_1"/>
<dbReference type="GO" id="GO:0016616">
    <property type="term" value="F:oxidoreductase activity, acting on the CH-OH group of donors, NAD or NADP as acceptor"/>
    <property type="evidence" value="ECO:0007669"/>
    <property type="project" value="TreeGrafter"/>
</dbReference>
<dbReference type="Gene3D" id="3.40.50.720">
    <property type="entry name" value="NAD(P)-binding Rossmann-like Domain"/>
    <property type="match status" value="1"/>
</dbReference>
<dbReference type="Pfam" id="PF00106">
    <property type="entry name" value="adh_short"/>
    <property type="match status" value="1"/>
</dbReference>
<dbReference type="GeneID" id="24099976"/>
<evidence type="ECO:0000313" key="1">
    <source>
        <dbReference type="EMBL" id="CCM05065.1"/>
    </source>
</evidence>
<evidence type="ECO:0000313" key="2">
    <source>
        <dbReference type="Proteomes" id="UP000006352"/>
    </source>
</evidence>
<accession>J4GUL8</accession>
<dbReference type="PRINTS" id="PR00081">
    <property type="entry name" value="GDHRDH"/>
</dbReference>
<dbReference type="PANTHER" id="PTHR45458">
    <property type="entry name" value="SHORT-CHAIN DEHYDROGENASE/REDUCTASE SDR"/>
    <property type="match status" value="1"/>
</dbReference>
<dbReference type="AlphaFoldDB" id="J4GUL8"/>
<proteinExistence type="predicted"/>
<organism evidence="1 2">
    <name type="scientific">Fibroporia radiculosa</name>
    <dbReference type="NCBI Taxonomy" id="599839"/>
    <lineage>
        <taxon>Eukaryota</taxon>
        <taxon>Fungi</taxon>
        <taxon>Dikarya</taxon>
        <taxon>Basidiomycota</taxon>
        <taxon>Agaricomycotina</taxon>
        <taxon>Agaricomycetes</taxon>
        <taxon>Polyporales</taxon>
        <taxon>Fibroporiaceae</taxon>
        <taxon>Fibroporia</taxon>
    </lineage>
</organism>